<evidence type="ECO:0000259" key="1">
    <source>
        <dbReference type="Pfam" id="PF13302"/>
    </source>
</evidence>
<dbReference type="Pfam" id="PF13302">
    <property type="entry name" value="Acetyltransf_3"/>
    <property type="match status" value="1"/>
</dbReference>
<gene>
    <name evidence="2" type="ORF">B0H16DRAFT_1822165</name>
</gene>
<evidence type="ECO:0000313" key="3">
    <source>
        <dbReference type="Proteomes" id="UP001215598"/>
    </source>
</evidence>
<dbReference type="InterPro" id="IPR000182">
    <property type="entry name" value="GNAT_dom"/>
</dbReference>
<dbReference type="EMBL" id="JARKIB010000424">
    <property type="protein sequence ID" value="KAJ7709237.1"/>
    <property type="molecule type" value="Genomic_DNA"/>
</dbReference>
<dbReference type="Proteomes" id="UP001215598">
    <property type="component" value="Unassembled WGS sequence"/>
</dbReference>
<dbReference type="PANTHER" id="PTHR43441">
    <property type="entry name" value="RIBOSOMAL-PROTEIN-SERINE ACETYLTRANSFERASE"/>
    <property type="match status" value="1"/>
</dbReference>
<proteinExistence type="predicted"/>
<dbReference type="Gene3D" id="3.40.630.30">
    <property type="match status" value="1"/>
</dbReference>
<dbReference type="GO" id="GO:1990189">
    <property type="term" value="F:protein N-terminal-serine acetyltransferase activity"/>
    <property type="evidence" value="ECO:0007669"/>
    <property type="project" value="TreeGrafter"/>
</dbReference>
<protein>
    <submittedName>
        <fullName evidence="2">Acyl-CoA N-acyltransferase</fullName>
    </submittedName>
</protein>
<dbReference type="InterPro" id="IPR051908">
    <property type="entry name" value="Ribosomal_N-acetyltransferase"/>
</dbReference>
<dbReference type="InterPro" id="IPR016181">
    <property type="entry name" value="Acyl_CoA_acyltransferase"/>
</dbReference>
<evidence type="ECO:0000313" key="2">
    <source>
        <dbReference type="EMBL" id="KAJ7709237.1"/>
    </source>
</evidence>
<dbReference type="PANTHER" id="PTHR43441:SF5">
    <property type="entry name" value="FAMILY ACETYLTRANSFERASE, PUTATIVE-RELATED"/>
    <property type="match status" value="1"/>
</dbReference>
<feature type="domain" description="N-acetyltransferase" evidence="1">
    <location>
        <begin position="22"/>
        <end position="164"/>
    </location>
</feature>
<organism evidence="2 3">
    <name type="scientific">Mycena metata</name>
    <dbReference type="NCBI Taxonomy" id="1033252"/>
    <lineage>
        <taxon>Eukaryota</taxon>
        <taxon>Fungi</taxon>
        <taxon>Dikarya</taxon>
        <taxon>Basidiomycota</taxon>
        <taxon>Agaricomycotina</taxon>
        <taxon>Agaricomycetes</taxon>
        <taxon>Agaricomycetidae</taxon>
        <taxon>Agaricales</taxon>
        <taxon>Marasmiineae</taxon>
        <taxon>Mycenaceae</taxon>
        <taxon>Mycena</taxon>
    </lineage>
</organism>
<sequence length="316" mass="34688">MNPTYDVNFKHPLLESSLETSRVKLTPFLPHVHTDQLLSVLAANPEMERFLPIRITAEAIDAVGLDPESILFAVIDKTKGPHGAFAGTVGLLHASSQNRSTEIGPVICFPEFQRTFVNSNAVGILLRYCLNLPEEGGLGFRRVQWAASPLNTASIRVAERMGMKLEGTLRWVFVLPKGLEGKTPGAGRGEGDGRDSVILAAYWDDWENGGREKTLSRVSVFCSRAIPKTPLPRREYPAPTSLAGAVRKERMLPEIREPLAAAPFNDATDSSNTFTTSNPVATSIMSNNKMAAKSSGVLGQNFWESSNSETYFRRRI</sequence>
<reference evidence="2" key="1">
    <citation type="submission" date="2023-03" db="EMBL/GenBank/DDBJ databases">
        <title>Massive genome expansion in bonnet fungi (Mycena s.s.) driven by repeated elements and novel gene families across ecological guilds.</title>
        <authorList>
            <consortium name="Lawrence Berkeley National Laboratory"/>
            <person name="Harder C.B."/>
            <person name="Miyauchi S."/>
            <person name="Viragh M."/>
            <person name="Kuo A."/>
            <person name="Thoen E."/>
            <person name="Andreopoulos B."/>
            <person name="Lu D."/>
            <person name="Skrede I."/>
            <person name="Drula E."/>
            <person name="Henrissat B."/>
            <person name="Morin E."/>
            <person name="Kohler A."/>
            <person name="Barry K."/>
            <person name="LaButti K."/>
            <person name="Morin E."/>
            <person name="Salamov A."/>
            <person name="Lipzen A."/>
            <person name="Mereny Z."/>
            <person name="Hegedus B."/>
            <person name="Baldrian P."/>
            <person name="Stursova M."/>
            <person name="Weitz H."/>
            <person name="Taylor A."/>
            <person name="Grigoriev I.V."/>
            <person name="Nagy L.G."/>
            <person name="Martin F."/>
            <person name="Kauserud H."/>
        </authorList>
    </citation>
    <scope>NUCLEOTIDE SEQUENCE</scope>
    <source>
        <strain evidence="2">CBHHK182m</strain>
    </source>
</reference>
<accession>A0AAD7H060</accession>
<dbReference type="AlphaFoldDB" id="A0AAD7H060"/>
<dbReference type="GO" id="GO:0008999">
    <property type="term" value="F:protein-N-terminal-alanine acetyltransferase activity"/>
    <property type="evidence" value="ECO:0007669"/>
    <property type="project" value="TreeGrafter"/>
</dbReference>
<keyword evidence="3" id="KW-1185">Reference proteome</keyword>
<comment type="caution">
    <text evidence="2">The sequence shown here is derived from an EMBL/GenBank/DDBJ whole genome shotgun (WGS) entry which is preliminary data.</text>
</comment>
<dbReference type="SUPFAM" id="SSF55729">
    <property type="entry name" value="Acyl-CoA N-acyltransferases (Nat)"/>
    <property type="match status" value="1"/>
</dbReference>
<name>A0AAD7H060_9AGAR</name>